<dbReference type="EMBL" id="VOOS01000004">
    <property type="protein sequence ID" value="TXB64659.1"/>
    <property type="molecule type" value="Genomic_DNA"/>
</dbReference>
<protein>
    <submittedName>
        <fullName evidence="1">Uncharacterized protein</fullName>
    </submittedName>
</protein>
<sequence length="125" mass="14528">MIGNFSKEELGAKYPITNKFKRAGDLLLRISYHHIPKVRMKNFSFTYSLLPIYHLKNDEYTNAEKKIVEIKDSKGLTLNTNVFVNYRINNKSAIEISTGFPLIARKLRPEGLSQFAITIEFIKRF</sequence>
<dbReference type="RefSeq" id="WP_147100848.1">
    <property type="nucleotide sequence ID" value="NZ_VOOS01000004.1"/>
</dbReference>
<evidence type="ECO:0000313" key="2">
    <source>
        <dbReference type="Proteomes" id="UP000321721"/>
    </source>
</evidence>
<accession>A0A5C6RRP0</accession>
<evidence type="ECO:0000313" key="1">
    <source>
        <dbReference type="EMBL" id="TXB64659.1"/>
    </source>
</evidence>
<reference evidence="1 2" key="1">
    <citation type="submission" date="2019-08" db="EMBL/GenBank/DDBJ databases">
        <title>Genome of Vicingus serpentipes NCIMB 15042.</title>
        <authorList>
            <person name="Bowman J.P."/>
        </authorList>
    </citation>
    <scope>NUCLEOTIDE SEQUENCE [LARGE SCALE GENOMIC DNA]</scope>
    <source>
        <strain evidence="1 2">NCIMB 15042</strain>
    </source>
</reference>
<keyword evidence="2" id="KW-1185">Reference proteome</keyword>
<proteinExistence type="predicted"/>
<name>A0A5C6RRP0_9FLAO</name>
<organism evidence="1 2">
    <name type="scientific">Vicingus serpentipes</name>
    <dbReference type="NCBI Taxonomy" id="1926625"/>
    <lineage>
        <taxon>Bacteria</taxon>
        <taxon>Pseudomonadati</taxon>
        <taxon>Bacteroidota</taxon>
        <taxon>Flavobacteriia</taxon>
        <taxon>Flavobacteriales</taxon>
        <taxon>Vicingaceae</taxon>
        <taxon>Vicingus</taxon>
    </lineage>
</organism>
<dbReference type="OrthoDB" id="1119914at2"/>
<gene>
    <name evidence="1" type="ORF">FRY74_09415</name>
</gene>
<comment type="caution">
    <text evidence="1">The sequence shown here is derived from an EMBL/GenBank/DDBJ whole genome shotgun (WGS) entry which is preliminary data.</text>
</comment>
<dbReference type="AlphaFoldDB" id="A0A5C6RRP0"/>
<dbReference type="Proteomes" id="UP000321721">
    <property type="component" value="Unassembled WGS sequence"/>
</dbReference>